<gene>
    <name evidence="6" type="ORF">RHS03_07143</name>
</gene>
<dbReference type="GO" id="GO:0019369">
    <property type="term" value="P:arachidonate metabolic process"/>
    <property type="evidence" value="ECO:0007669"/>
    <property type="project" value="TreeGrafter"/>
</dbReference>
<organism evidence="6 7">
    <name type="scientific">Rhizoctonia solani</name>
    <dbReference type="NCBI Taxonomy" id="456999"/>
    <lineage>
        <taxon>Eukaryota</taxon>
        <taxon>Fungi</taxon>
        <taxon>Dikarya</taxon>
        <taxon>Basidiomycota</taxon>
        <taxon>Agaricomycotina</taxon>
        <taxon>Agaricomycetes</taxon>
        <taxon>Cantharellales</taxon>
        <taxon>Ceratobasidiaceae</taxon>
        <taxon>Rhizoctonia</taxon>
    </lineage>
</organism>
<dbReference type="PANTHER" id="PTHR24185:SF1">
    <property type="entry name" value="CALCIUM-INDEPENDENT PHOSPHOLIPASE A2-GAMMA"/>
    <property type="match status" value="1"/>
</dbReference>
<dbReference type="PROSITE" id="PS51635">
    <property type="entry name" value="PNPLA"/>
    <property type="match status" value="1"/>
</dbReference>
<dbReference type="OrthoDB" id="630895at2759"/>
<feature type="active site" description="Proton acceptor" evidence="4">
    <location>
        <position position="580"/>
    </location>
</feature>
<evidence type="ECO:0000256" key="2">
    <source>
        <dbReference type="ARBA" id="ARBA00022963"/>
    </source>
</evidence>
<evidence type="ECO:0000313" key="7">
    <source>
        <dbReference type="Proteomes" id="UP000602905"/>
    </source>
</evidence>
<feature type="non-terminal residue" evidence="6">
    <location>
        <position position="1"/>
    </location>
</feature>
<dbReference type="SUPFAM" id="SSF52151">
    <property type="entry name" value="FabD/lysophospholipase-like"/>
    <property type="match status" value="1"/>
</dbReference>
<feature type="domain" description="PNPLA" evidence="5">
    <location>
        <begin position="375"/>
        <end position="593"/>
    </location>
</feature>
<dbReference type="Pfam" id="PF01734">
    <property type="entry name" value="Patatin"/>
    <property type="match status" value="1"/>
</dbReference>
<evidence type="ECO:0000256" key="3">
    <source>
        <dbReference type="ARBA" id="ARBA00023098"/>
    </source>
</evidence>
<reference evidence="6" key="1">
    <citation type="submission" date="2020-09" db="EMBL/GenBank/DDBJ databases">
        <title>Comparative genome analyses of four rice-infecting Rhizoctonia solani isolates reveal extensive enrichment of homogalacturonan modification genes.</title>
        <authorList>
            <person name="Lee D.-Y."/>
            <person name="Jeon J."/>
            <person name="Kim K.-T."/>
            <person name="Cheong K."/>
            <person name="Song H."/>
            <person name="Choi G."/>
            <person name="Ko J."/>
            <person name="Opiyo S.O."/>
            <person name="Zuo S."/>
            <person name="Madhav S."/>
            <person name="Lee Y.-H."/>
            <person name="Wang G.-L."/>
        </authorList>
    </citation>
    <scope>NUCLEOTIDE SEQUENCE</scope>
    <source>
        <strain evidence="6">AG1-IA WGL</strain>
    </source>
</reference>
<comment type="caution">
    <text evidence="6">The sequence shown here is derived from an EMBL/GenBank/DDBJ whole genome shotgun (WGS) entry which is preliminary data.</text>
</comment>
<evidence type="ECO:0000313" key="6">
    <source>
        <dbReference type="EMBL" id="KAF8699525.1"/>
    </source>
</evidence>
<dbReference type="Gene3D" id="3.40.1090.10">
    <property type="entry name" value="Cytosolic phospholipase A2 catalytic domain"/>
    <property type="match status" value="1"/>
</dbReference>
<feature type="short sequence motif" description="GXGXXG" evidence="4">
    <location>
        <begin position="379"/>
        <end position="384"/>
    </location>
</feature>
<evidence type="ECO:0000256" key="1">
    <source>
        <dbReference type="ARBA" id="ARBA00022801"/>
    </source>
</evidence>
<dbReference type="EMBL" id="JACYCD010000238">
    <property type="protein sequence ID" value="KAF8699525.1"/>
    <property type="molecule type" value="Genomic_DNA"/>
</dbReference>
<accession>A0A8H7HPQ2</accession>
<feature type="short sequence motif" description="GXSXG" evidence="4">
    <location>
        <begin position="419"/>
        <end position="423"/>
    </location>
</feature>
<name>A0A8H7HPQ2_9AGAM</name>
<dbReference type="PANTHER" id="PTHR24185">
    <property type="entry name" value="CALCIUM-INDEPENDENT PHOSPHOLIPASE A2-GAMMA"/>
    <property type="match status" value="1"/>
</dbReference>
<dbReference type="Proteomes" id="UP000602905">
    <property type="component" value="Unassembled WGS sequence"/>
</dbReference>
<protein>
    <submittedName>
        <fullName evidence="6">Patatin-like phospholipase</fullName>
    </submittedName>
</protein>
<keyword evidence="1 4" id="KW-0378">Hydrolase</keyword>
<feature type="short sequence motif" description="DGA/G" evidence="4">
    <location>
        <begin position="580"/>
        <end position="582"/>
    </location>
</feature>
<dbReference type="InterPro" id="IPR002641">
    <property type="entry name" value="PNPLA_dom"/>
</dbReference>
<evidence type="ECO:0000259" key="5">
    <source>
        <dbReference type="PROSITE" id="PS51635"/>
    </source>
</evidence>
<dbReference type="GO" id="GO:0016020">
    <property type="term" value="C:membrane"/>
    <property type="evidence" value="ECO:0007669"/>
    <property type="project" value="TreeGrafter"/>
</dbReference>
<keyword evidence="3 4" id="KW-0443">Lipid metabolism</keyword>
<keyword evidence="2 4" id="KW-0442">Lipid degradation</keyword>
<feature type="active site" description="Nucleophile" evidence="4">
    <location>
        <position position="421"/>
    </location>
</feature>
<dbReference type="InterPro" id="IPR016035">
    <property type="entry name" value="Acyl_Trfase/lysoPLipase"/>
</dbReference>
<dbReference type="GO" id="GO:0016042">
    <property type="term" value="P:lipid catabolic process"/>
    <property type="evidence" value="ECO:0007669"/>
    <property type="project" value="UniProtKB-UniRule"/>
</dbReference>
<sequence length="732" mass="82099">MSSSELLKKIPLEFVPSKGADHRVLLEARFDTTKSLERDLLPRIETIQLKTTTTGEYRGNDETEIFTCFDLSLHRSWGDKAVRPGPRSWDSGNKFDGRIFSQTDELIKQLEFGDIIVASLWARSAPANHSYTVTGELVITFLDKEIDRDVASYGKYRYWATRSCELRSRDHNIKSEIWFSTPPLDSATISKLDTIQIFTESRDQGFVSDPYTASYSWFDLVILPPSEDARAKMSQGLECAWRSHTNSIGSPHLEVLEGFVFGRKHDLWNSLKEGDAIAVRASSRFGAWANLANDGCLELRFSPTEIKHKATAAQTSLVEAAKFKQMLAAYLSNAVLKNKIGGYIIELDPVVLDLLKIPTSWDQARNKEKPELMLLSLDGGGVRGLLSLHMLDALMERIKTNKNLKKKPKPCQVFDLIVGTSTGGLIALMLGRLEMSVEDCITHYKNLSIDVFGDQNDQRYEGWWGRVRQGINQVTSAFQIALANHLYDSSKLKRAIRGVIQATDPSKSPDATMWSDNKCRAIVVASRTDDVSTEPPTHFRTYWTKTGDPKEYKIWEAAMATTAAPAYFEPIQIGDYKYVDGGIQANNPVIQTLSESMVAFDGPRPVGCLISLGTGMPSKQALEYNEAFWAGLGNTWSLGKAILHQLTNSHRAHLDVLGLNVTNKLAEKYYRFNPPLKLASPKDDAGWENKYVGLDNTAMIPKYEEAANAYMLQNEQQVWKEECARILGERLP</sequence>
<dbReference type="GO" id="GO:0047499">
    <property type="term" value="F:calcium-independent phospholipase A2 activity"/>
    <property type="evidence" value="ECO:0007669"/>
    <property type="project" value="TreeGrafter"/>
</dbReference>
<dbReference type="AlphaFoldDB" id="A0A8H7HPQ2"/>
<evidence type="ECO:0000256" key="4">
    <source>
        <dbReference type="PROSITE-ProRule" id="PRU01161"/>
    </source>
</evidence>
<dbReference type="GO" id="GO:0046486">
    <property type="term" value="P:glycerolipid metabolic process"/>
    <property type="evidence" value="ECO:0007669"/>
    <property type="project" value="UniProtKB-ARBA"/>
</dbReference>
<proteinExistence type="predicted"/>